<keyword evidence="13" id="KW-1185">Reference proteome</keyword>
<comment type="subcellular location">
    <subcellularLocation>
        <location evidence="1">Cell outer membrane</location>
    </subcellularLocation>
</comment>
<dbReference type="AlphaFoldDB" id="A0A495RJY6"/>
<dbReference type="Pfam" id="PF00691">
    <property type="entry name" value="OmpA"/>
    <property type="match status" value="1"/>
</dbReference>
<dbReference type="Gene3D" id="3.30.1330.60">
    <property type="entry name" value="OmpA-like domain"/>
    <property type="match status" value="1"/>
</dbReference>
<dbReference type="InterPro" id="IPR050330">
    <property type="entry name" value="Bact_OuterMem_StrucFunc"/>
</dbReference>
<dbReference type="GO" id="GO:0009279">
    <property type="term" value="C:cell outer membrane"/>
    <property type="evidence" value="ECO:0007669"/>
    <property type="project" value="UniProtKB-SubCell"/>
</dbReference>
<sequence>MKLINLFNKIVVLMSFFIMINHALAVDNSIFPKENKSPLSLANQQERKALPLSTNYITENGFYQTLKNDSNNVYFDFDKSDIKPNAKVILDQHASVLLSNPIYRIMIEGHADERGSVEYNLALGERRAQAIKHYLVAKGVSPIQLYTVSYGKEKLAYWGHNAASHAKNRRGILVY</sequence>
<keyword evidence="8 9" id="KW-0131">Cell cycle</keyword>
<protein>
    <recommendedName>
        <fullName evidence="9">Peptidoglycan-associated protein</fullName>
    </recommendedName>
</protein>
<keyword evidence="2 9" id="KW-0132">Cell division</keyword>
<evidence type="ECO:0000259" key="11">
    <source>
        <dbReference type="PROSITE" id="PS51123"/>
    </source>
</evidence>
<dbReference type="PANTHER" id="PTHR30329:SF21">
    <property type="entry name" value="LIPOPROTEIN YIAD-RELATED"/>
    <property type="match status" value="1"/>
</dbReference>
<dbReference type="InterPro" id="IPR014169">
    <property type="entry name" value="Pal_lipo_C"/>
</dbReference>
<dbReference type="HAMAP" id="MF_02204">
    <property type="entry name" value="Pal"/>
    <property type="match status" value="1"/>
</dbReference>
<evidence type="ECO:0000256" key="2">
    <source>
        <dbReference type="ARBA" id="ARBA00022618"/>
    </source>
</evidence>
<comment type="function">
    <text evidence="9">Part of the Tol-Pal system, which plays a role in outer membrane invagination during cell division and is important for maintaining outer membrane integrity.</text>
</comment>
<keyword evidence="3" id="KW-0732">Signal</keyword>
<dbReference type="PANTHER" id="PTHR30329">
    <property type="entry name" value="STATOR ELEMENT OF FLAGELLAR MOTOR COMPLEX"/>
    <property type="match status" value="1"/>
</dbReference>
<evidence type="ECO:0000256" key="7">
    <source>
        <dbReference type="ARBA" id="ARBA00023288"/>
    </source>
</evidence>
<keyword evidence="6" id="KW-0998">Cell outer membrane</keyword>
<dbReference type="InterPro" id="IPR006665">
    <property type="entry name" value="OmpA-like"/>
</dbReference>
<comment type="subunit">
    <text evidence="9">The Tol-Pal system is composed of five core proteins: the inner membrane proteins TolA, TolQ and TolR, the periplasmic protein TolB and the outer membrane protein Pal. They form a network linking the inner and outer membranes and the peptidoglycan layer.</text>
</comment>
<evidence type="ECO:0000256" key="5">
    <source>
        <dbReference type="ARBA" id="ARBA00023139"/>
    </source>
</evidence>
<reference evidence="12 13" key="1">
    <citation type="submission" date="2018-10" db="EMBL/GenBank/DDBJ databases">
        <title>Genomic Encyclopedia of Type Strains, Phase IV (KMG-IV): sequencing the most valuable type-strain genomes for metagenomic binning, comparative biology and taxonomic classification.</title>
        <authorList>
            <person name="Goeker M."/>
        </authorList>
    </citation>
    <scope>NUCLEOTIDE SEQUENCE [LARGE SCALE GENOMIC DNA]</scope>
    <source>
        <strain evidence="12 13">DSM 22228</strain>
    </source>
</reference>
<dbReference type="EMBL" id="RBWY01000001">
    <property type="protein sequence ID" value="RKS87853.1"/>
    <property type="molecule type" value="Genomic_DNA"/>
</dbReference>
<dbReference type="GO" id="GO:0051301">
    <property type="term" value="P:cell division"/>
    <property type="evidence" value="ECO:0007669"/>
    <property type="project" value="UniProtKB-UniRule"/>
</dbReference>
<evidence type="ECO:0000256" key="10">
    <source>
        <dbReference type="PROSITE-ProRule" id="PRU00473"/>
    </source>
</evidence>
<evidence type="ECO:0000313" key="12">
    <source>
        <dbReference type="EMBL" id="RKS87853.1"/>
    </source>
</evidence>
<accession>A0A495RJY6</accession>
<dbReference type="InterPro" id="IPR036737">
    <property type="entry name" value="OmpA-like_sf"/>
</dbReference>
<dbReference type="InterPro" id="IPR006664">
    <property type="entry name" value="OMP_bac"/>
</dbReference>
<dbReference type="PROSITE" id="PS01068">
    <property type="entry name" value="OMPA_1"/>
    <property type="match status" value="1"/>
</dbReference>
<feature type="domain" description="OmpA-like" evidence="11">
    <location>
        <begin position="62"/>
        <end position="175"/>
    </location>
</feature>
<evidence type="ECO:0000256" key="8">
    <source>
        <dbReference type="ARBA" id="ARBA00023306"/>
    </source>
</evidence>
<comment type="similarity">
    <text evidence="9">Belongs to the Pal lipoprotein family.</text>
</comment>
<evidence type="ECO:0000256" key="4">
    <source>
        <dbReference type="ARBA" id="ARBA00023136"/>
    </source>
</evidence>
<evidence type="ECO:0000256" key="6">
    <source>
        <dbReference type="ARBA" id="ARBA00023237"/>
    </source>
</evidence>
<gene>
    <name evidence="9" type="primary">pal</name>
    <name evidence="12" type="ORF">DES39_1101</name>
</gene>
<evidence type="ECO:0000256" key="1">
    <source>
        <dbReference type="ARBA" id="ARBA00004442"/>
    </source>
</evidence>
<organism evidence="12 13">
    <name type="scientific">Orbus hercynius</name>
    <dbReference type="NCBI Taxonomy" id="593135"/>
    <lineage>
        <taxon>Bacteria</taxon>
        <taxon>Pseudomonadati</taxon>
        <taxon>Pseudomonadota</taxon>
        <taxon>Gammaproteobacteria</taxon>
        <taxon>Orbales</taxon>
        <taxon>Orbaceae</taxon>
        <taxon>Orbus</taxon>
    </lineage>
</organism>
<dbReference type="PROSITE" id="PS51123">
    <property type="entry name" value="OMPA_2"/>
    <property type="match status" value="1"/>
</dbReference>
<keyword evidence="4 10" id="KW-0472">Membrane</keyword>
<dbReference type="InterPro" id="IPR039001">
    <property type="entry name" value="Pal"/>
</dbReference>
<dbReference type="InterPro" id="IPR006690">
    <property type="entry name" value="OMPA-like_CS"/>
</dbReference>
<keyword evidence="5" id="KW-0564">Palmitate</keyword>
<dbReference type="NCBIfam" id="TIGR02802">
    <property type="entry name" value="Pal_lipo"/>
    <property type="match status" value="1"/>
</dbReference>
<dbReference type="SUPFAM" id="SSF103088">
    <property type="entry name" value="OmpA-like"/>
    <property type="match status" value="1"/>
</dbReference>
<evidence type="ECO:0000256" key="3">
    <source>
        <dbReference type="ARBA" id="ARBA00022729"/>
    </source>
</evidence>
<comment type="caution">
    <text evidence="12">The sequence shown here is derived from an EMBL/GenBank/DDBJ whole genome shotgun (WGS) entry which is preliminary data.</text>
</comment>
<keyword evidence="7 12" id="KW-0449">Lipoprotein</keyword>
<name>A0A495RJY6_9GAMM</name>
<dbReference type="RefSeq" id="WP_211324625.1">
    <property type="nucleotide sequence ID" value="NZ_RBWY01000001.1"/>
</dbReference>
<dbReference type="Proteomes" id="UP000278542">
    <property type="component" value="Unassembled WGS sequence"/>
</dbReference>
<evidence type="ECO:0000256" key="9">
    <source>
        <dbReference type="HAMAP-Rule" id="MF_02204"/>
    </source>
</evidence>
<proteinExistence type="inferred from homology"/>
<evidence type="ECO:0000313" key="13">
    <source>
        <dbReference type="Proteomes" id="UP000278542"/>
    </source>
</evidence>
<dbReference type="PRINTS" id="PR01021">
    <property type="entry name" value="OMPADOMAIN"/>
</dbReference>
<dbReference type="CDD" id="cd07185">
    <property type="entry name" value="OmpA_C-like"/>
    <property type="match status" value="1"/>
</dbReference>